<protein>
    <submittedName>
        <fullName evidence="7">Calcium/sodium antiporter</fullName>
    </submittedName>
</protein>
<dbReference type="Gene3D" id="6.10.280.80">
    <property type="entry name" value="NCX, peripheral helical region"/>
    <property type="match status" value="1"/>
</dbReference>
<evidence type="ECO:0000256" key="2">
    <source>
        <dbReference type="ARBA" id="ARBA00022692"/>
    </source>
</evidence>
<dbReference type="Pfam" id="PF01699">
    <property type="entry name" value="Na_Ca_ex"/>
    <property type="match status" value="2"/>
</dbReference>
<dbReference type="KEGG" id="acru:HHL28_09765"/>
<dbReference type="NCBIfam" id="TIGR00367">
    <property type="entry name" value="calcium/sodium antiporter"/>
    <property type="match status" value="1"/>
</dbReference>
<sequence>MVYLAILGGLVLLLAGGELLVRGAVAVAKRLGVSPLMIGLTLVGFGTSTPELVASVDAALAGSAGIAMGNVVGSNIANILLILGISAALMPVTVLKGPLKRDGAVLMGSALLAVGFTLTGHIGRPVGALLVALLLAYIVWVYRSERTASAEELHQADDTVAEKSEPPGMGLLAGLVVAAAGLGSVVFGADLLVGGAIEVAKTWGVSDTLIGVTLVAVGTSMPELVTSVMAAVRKHGDVAFGNIVGSNIYNVMGILGVTALVQPLDVPAQIASFDIWVMLAVSALLVIFAWTSGRISRREGWILLAFYAAYIAVQIQIGAMAPAEAVPG</sequence>
<feature type="transmembrane region" description="Helical" evidence="5">
    <location>
        <begin position="273"/>
        <end position="290"/>
    </location>
</feature>
<keyword evidence="4 5" id="KW-0472">Membrane</keyword>
<evidence type="ECO:0000256" key="5">
    <source>
        <dbReference type="SAM" id="Phobius"/>
    </source>
</evidence>
<name>A0A858R828_9PROT</name>
<gene>
    <name evidence="7" type="ORF">HHL28_09765</name>
</gene>
<dbReference type="GO" id="GO:0005886">
    <property type="term" value="C:plasma membrane"/>
    <property type="evidence" value="ECO:0007669"/>
    <property type="project" value="TreeGrafter"/>
</dbReference>
<evidence type="ECO:0000256" key="1">
    <source>
        <dbReference type="ARBA" id="ARBA00004141"/>
    </source>
</evidence>
<evidence type="ECO:0000259" key="6">
    <source>
        <dbReference type="Pfam" id="PF01699"/>
    </source>
</evidence>
<dbReference type="AlphaFoldDB" id="A0A858R828"/>
<evidence type="ECO:0000313" key="8">
    <source>
        <dbReference type="Proteomes" id="UP000501891"/>
    </source>
</evidence>
<feature type="transmembrane region" description="Helical" evidence="5">
    <location>
        <begin position="76"/>
        <end position="95"/>
    </location>
</feature>
<dbReference type="GO" id="GO:0005262">
    <property type="term" value="F:calcium channel activity"/>
    <property type="evidence" value="ECO:0007669"/>
    <property type="project" value="TreeGrafter"/>
</dbReference>
<accession>A0A858R828</accession>
<feature type="transmembrane region" description="Helical" evidence="5">
    <location>
        <begin position="302"/>
        <end position="323"/>
    </location>
</feature>
<dbReference type="Gene3D" id="1.20.1420.30">
    <property type="entry name" value="NCX, central ion-binding region"/>
    <property type="match status" value="1"/>
</dbReference>
<dbReference type="GO" id="GO:0008273">
    <property type="term" value="F:calcium, potassium:sodium antiporter activity"/>
    <property type="evidence" value="ECO:0007669"/>
    <property type="project" value="TreeGrafter"/>
</dbReference>
<feature type="domain" description="Sodium/calcium exchanger membrane region" evidence="6">
    <location>
        <begin position="3"/>
        <end position="142"/>
    </location>
</feature>
<feature type="transmembrane region" description="Helical" evidence="5">
    <location>
        <begin position="102"/>
        <end position="120"/>
    </location>
</feature>
<keyword evidence="2 5" id="KW-0812">Transmembrane</keyword>
<feature type="transmembrane region" description="Helical" evidence="5">
    <location>
        <begin position="209"/>
        <end position="232"/>
    </location>
</feature>
<dbReference type="EMBL" id="CP051775">
    <property type="protein sequence ID" value="QJE73343.1"/>
    <property type="molecule type" value="Genomic_DNA"/>
</dbReference>
<reference evidence="7" key="1">
    <citation type="submission" date="2020-04" db="EMBL/GenBank/DDBJ databases">
        <title>A desert anoxygenic phototrophic bacterium fixes CO2 using RubisCO under aerobic conditions.</title>
        <authorList>
            <person name="Tang K."/>
        </authorList>
    </citation>
    <scope>NUCLEOTIDE SEQUENCE [LARGE SCALE GENOMIC DNA]</scope>
    <source>
        <strain evidence="7">MIMtkB3</strain>
    </source>
</reference>
<dbReference type="Proteomes" id="UP000501891">
    <property type="component" value="Chromosome"/>
</dbReference>
<feature type="transmembrane region" description="Helical" evidence="5">
    <location>
        <begin position="239"/>
        <end position="261"/>
    </location>
</feature>
<evidence type="ECO:0000256" key="3">
    <source>
        <dbReference type="ARBA" id="ARBA00022989"/>
    </source>
</evidence>
<organism evidence="7 8">
    <name type="scientific">Aerophototrophica crusticola</name>
    <dbReference type="NCBI Taxonomy" id="1709002"/>
    <lineage>
        <taxon>Bacteria</taxon>
        <taxon>Pseudomonadati</taxon>
        <taxon>Pseudomonadota</taxon>
        <taxon>Alphaproteobacteria</taxon>
        <taxon>Rhodospirillales</taxon>
        <taxon>Rhodospirillaceae</taxon>
        <taxon>Aerophototrophica</taxon>
    </lineage>
</organism>
<proteinExistence type="predicted"/>
<feature type="domain" description="Sodium/calcium exchanger membrane region" evidence="6">
    <location>
        <begin position="175"/>
        <end position="315"/>
    </location>
</feature>
<feature type="transmembrane region" description="Helical" evidence="5">
    <location>
        <begin position="126"/>
        <end position="142"/>
    </location>
</feature>
<keyword evidence="3 5" id="KW-1133">Transmembrane helix</keyword>
<keyword evidence="8" id="KW-1185">Reference proteome</keyword>
<evidence type="ECO:0000313" key="7">
    <source>
        <dbReference type="EMBL" id="QJE73343.1"/>
    </source>
</evidence>
<feature type="transmembrane region" description="Helical" evidence="5">
    <location>
        <begin position="171"/>
        <end position="197"/>
    </location>
</feature>
<dbReference type="InterPro" id="IPR004837">
    <property type="entry name" value="NaCa_Exmemb"/>
</dbReference>
<evidence type="ECO:0000256" key="4">
    <source>
        <dbReference type="ARBA" id="ARBA00023136"/>
    </source>
</evidence>
<comment type="subcellular location">
    <subcellularLocation>
        <location evidence="1">Membrane</location>
        <topology evidence="1">Multi-pass membrane protein</topology>
    </subcellularLocation>
</comment>
<dbReference type="PANTHER" id="PTHR10846:SF8">
    <property type="entry name" value="INNER MEMBRANE PROTEIN YRBG"/>
    <property type="match status" value="1"/>
</dbReference>
<dbReference type="PANTHER" id="PTHR10846">
    <property type="entry name" value="SODIUM/POTASSIUM/CALCIUM EXCHANGER"/>
    <property type="match status" value="1"/>
</dbReference>
<dbReference type="InterPro" id="IPR004481">
    <property type="entry name" value="K/Na/Ca-exchanger"/>
</dbReference>
<dbReference type="GO" id="GO:0006874">
    <property type="term" value="P:intracellular calcium ion homeostasis"/>
    <property type="evidence" value="ECO:0007669"/>
    <property type="project" value="TreeGrafter"/>
</dbReference>
<dbReference type="InterPro" id="IPR044880">
    <property type="entry name" value="NCX_ion-bd_dom_sf"/>
</dbReference>